<dbReference type="InterPro" id="IPR021153">
    <property type="entry name" value="HrcA_C"/>
</dbReference>
<evidence type="ECO:0000259" key="6">
    <source>
        <dbReference type="Pfam" id="PF01628"/>
    </source>
</evidence>
<dbReference type="PANTHER" id="PTHR34824:SF1">
    <property type="entry name" value="HEAT-INDUCIBLE TRANSCRIPTION REPRESSOR HRCA"/>
    <property type="match status" value="1"/>
</dbReference>
<dbReference type="HAMAP" id="MF_00081">
    <property type="entry name" value="HrcA"/>
    <property type="match status" value="1"/>
</dbReference>
<dbReference type="Pfam" id="PF01628">
    <property type="entry name" value="HrcA"/>
    <property type="match status" value="1"/>
</dbReference>
<dbReference type="PANTHER" id="PTHR34824">
    <property type="entry name" value="HEAT-INDUCIBLE TRANSCRIPTION REPRESSOR HRCA"/>
    <property type="match status" value="1"/>
</dbReference>
<dbReference type="InterPro" id="IPR023120">
    <property type="entry name" value="WHTH_transcript_rep_HrcA_IDD"/>
</dbReference>
<evidence type="ECO:0000313" key="7">
    <source>
        <dbReference type="EMBL" id="SDX67680.1"/>
    </source>
</evidence>
<dbReference type="RefSeq" id="WP_093106101.1">
    <property type="nucleotide sequence ID" value="NZ_FNOS01000002.1"/>
</dbReference>
<comment type="function">
    <text evidence="5">Negative regulator of class I heat shock genes (grpE-dnaK-dnaJ and groELS operons). Prevents heat-shock induction of these operons.</text>
</comment>
<accession>A0A1H3DMW3</accession>
<gene>
    <name evidence="5" type="primary">hrcA</name>
    <name evidence="7" type="ORF">SAMN04488081_1027</name>
</gene>
<dbReference type="Gene3D" id="3.30.390.60">
    <property type="entry name" value="Heat-inducible transcription repressor hrca homolog, domain 3"/>
    <property type="match status" value="1"/>
</dbReference>
<keyword evidence="4 5" id="KW-0804">Transcription</keyword>
<dbReference type="InterPro" id="IPR029016">
    <property type="entry name" value="GAF-like_dom_sf"/>
</dbReference>
<keyword evidence="3 5" id="KW-0346">Stress response</keyword>
<dbReference type="InterPro" id="IPR002571">
    <property type="entry name" value="HrcA"/>
</dbReference>
<dbReference type="NCBIfam" id="TIGR00331">
    <property type="entry name" value="hrcA"/>
    <property type="match status" value="1"/>
</dbReference>
<evidence type="ECO:0000256" key="5">
    <source>
        <dbReference type="HAMAP-Rule" id="MF_00081"/>
    </source>
</evidence>
<comment type="caution">
    <text evidence="7">The sequence shown here is derived from an EMBL/GenBank/DDBJ whole genome shotgun (WGS) entry which is preliminary data.</text>
</comment>
<evidence type="ECO:0000256" key="3">
    <source>
        <dbReference type="ARBA" id="ARBA00023016"/>
    </source>
</evidence>
<keyword evidence="2 5" id="KW-0805">Transcription regulation</keyword>
<dbReference type="EMBL" id="FNOS01000002">
    <property type="protein sequence ID" value="SDX67680.1"/>
    <property type="molecule type" value="Genomic_DNA"/>
</dbReference>
<organism evidence="7 8">
    <name type="scientific">Salimicrobium album</name>
    <dbReference type="NCBI Taxonomy" id="50717"/>
    <lineage>
        <taxon>Bacteria</taxon>
        <taxon>Bacillati</taxon>
        <taxon>Bacillota</taxon>
        <taxon>Bacilli</taxon>
        <taxon>Bacillales</taxon>
        <taxon>Bacillaceae</taxon>
        <taxon>Salimicrobium</taxon>
    </lineage>
</organism>
<dbReference type="Gene3D" id="3.30.450.40">
    <property type="match status" value="1"/>
</dbReference>
<dbReference type="InterPro" id="IPR036388">
    <property type="entry name" value="WH-like_DNA-bd_sf"/>
</dbReference>
<evidence type="ECO:0000256" key="2">
    <source>
        <dbReference type="ARBA" id="ARBA00023015"/>
    </source>
</evidence>
<comment type="similarity">
    <text evidence="5">Belongs to the HrcA family.</text>
</comment>
<dbReference type="Proteomes" id="UP000198647">
    <property type="component" value="Unassembled WGS sequence"/>
</dbReference>
<reference evidence="7 8" key="1">
    <citation type="submission" date="2016-10" db="EMBL/GenBank/DDBJ databases">
        <authorList>
            <person name="Varghese N."/>
            <person name="Submissions S."/>
        </authorList>
    </citation>
    <scope>NUCLEOTIDE SEQUENCE [LARGE SCALE GENOMIC DNA]</scope>
    <source>
        <strain evidence="7 8">DSM 20748</strain>
    </source>
</reference>
<proteinExistence type="inferred from homology"/>
<dbReference type="Gene3D" id="1.10.10.10">
    <property type="entry name" value="Winged helix-like DNA-binding domain superfamily/Winged helix DNA-binding domain"/>
    <property type="match status" value="1"/>
</dbReference>
<dbReference type="PIRSF" id="PIRSF005485">
    <property type="entry name" value="HrcA"/>
    <property type="match status" value="1"/>
</dbReference>
<dbReference type="SUPFAM" id="SSF55781">
    <property type="entry name" value="GAF domain-like"/>
    <property type="match status" value="1"/>
</dbReference>
<keyword evidence="8" id="KW-1185">Reference proteome</keyword>
<dbReference type="SUPFAM" id="SSF46785">
    <property type="entry name" value="Winged helix' DNA-binding domain"/>
    <property type="match status" value="1"/>
</dbReference>
<protein>
    <recommendedName>
        <fullName evidence="5">Heat-inducible transcription repressor HrcA</fullName>
    </recommendedName>
</protein>
<name>A0A1H3DMW3_9BACI</name>
<evidence type="ECO:0000256" key="1">
    <source>
        <dbReference type="ARBA" id="ARBA00022491"/>
    </source>
</evidence>
<feature type="domain" description="Heat-inducible transcription repressor HrcA C-terminal" evidence="6">
    <location>
        <begin position="104"/>
        <end position="322"/>
    </location>
</feature>
<dbReference type="InterPro" id="IPR036390">
    <property type="entry name" value="WH_DNA-bd_sf"/>
</dbReference>
<keyword evidence="1 5" id="KW-0678">Repressor</keyword>
<sequence length="340" mass="38739">MLTNRQLQILKVIVDDFILTAQPVGSRYISKKETVDYSPATIRNEMADLEEMGFLEKLHSSSGRAPSEKGYRFYVDHLLSPSTLSSREKNLIRESFGKKTLEFEQVVEKSAGILSDLTNYTSIILGPEVFETRLKQIQITPLSHEKAVAVLVTNTGHVEHRVFSTPVEIKATDLEKMVNILNERLKGVALIEVPERLNREIFSLLKEHAEHFNDAFMYLRAALANDNSAKLYVGGKTNILMQPEFKDIDRIRSIMSMIEEEKDIASLLKTSDKGIQTMIGHENPFIALQHCSIITANYYLGNQQVGTLALLGPTRMEYNRVVTLVEELSRHMTETFREWY</sequence>
<evidence type="ECO:0000313" key="8">
    <source>
        <dbReference type="Proteomes" id="UP000198647"/>
    </source>
</evidence>
<evidence type="ECO:0000256" key="4">
    <source>
        <dbReference type="ARBA" id="ARBA00023163"/>
    </source>
</evidence>